<gene>
    <name evidence="1" type="ORF">B0H17DRAFT_1150426</name>
</gene>
<protein>
    <submittedName>
        <fullName evidence="1">Uncharacterized protein</fullName>
    </submittedName>
</protein>
<dbReference type="AlphaFoldDB" id="A0AAD7BT25"/>
<sequence>MEPCPIDSILLQQYLEIECTWESAALPHQAEDLGRRFARANLLSPLGPLRARRLPDATPVPHHAARTHCSMAPHARIRPRRPLLSLCPSALGPSWFRSGGYIPVTAAARPIPPHQRTPIHLRGIPRSEFRAAVRVWGILCDGLLAAIRSRYILSGEGSVRISLRVLLRGVSATQGDSQPNEHNL</sequence>
<organism evidence="1 2">
    <name type="scientific">Mycena rosella</name>
    <name type="common">Pink bonnet</name>
    <name type="synonym">Agaricus rosellus</name>
    <dbReference type="NCBI Taxonomy" id="1033263"/>
    <lineage>
        <taxon>Eukaryota</taxon>
        <taxon>Fungi</taxon>
        <taxon>Dikarya</taxon>
        <taxon>Basidiomycota</taxon>
        <taxon>Agaricomycotina</taxon>
        <taxon>Agaricomycetes</taxon>
        <taxon>Agaricomycetidae</taxon>
        <taxon>Agaricales</taxon>
        <taxon>Marasmiineae</taxon>
        <taxon>Mycenaceae</taxon>
        <taxon>Mycena</taxon>
    </lineage>
</organism>
<comment type="caution">
    <text evidence="1">The sequence shown here is derived from an EMBL/GenBank/DDBJ whole genome shotgun (WGS) entry which is preliminary data.</text>
</comment>
<accession>A0AAD7BT25</accession>
<evidence type="ECO:0000313" key="2">
    <source>
        <dbReference type="Proteomes" id="UP001221757"/>
    </source>
</evidence>
<reference evidence="1" key="1">
    <citation type="submission" date="2023-03" db="EMBL/GenBank/DDBJ databases">
        <title>Massive genome expansion in bonnet fungi (Mycena s.s.) driven by repeated elements and novel gene families across ecological guilds.</title>
        <authorList>
            <consortium name="Lawrence Berkeley National Laboratory"/>
            <person name="Harder C.B."/>
            <person name="Miyauchi S."/>
            <person name="Viragh M."/>
            <person name="Kuo A."/>
            <person name="Thoen E."/>
            <person name="Andreopoulos B."/>
            <person name="Lu D."/>
            <person name="Skrede I."/>
            <person name="Drula E."/>
            <person name="Henrissat B."/>
            <person name="Morin E."/>
            <person name="Kohler A."/>
            <person name="Barry K."/>
            <person name="LaButti K."/>
            <person name="Morin E."/>
            <person name="Salamov A."/>
            <person name="Lipzen A."/>
            <person name="Mereny Z."/>
            <person name="Hegedus B."/>
            <person name="Baldrian P."/>
            <person name="Stursova M."/>
            <person name="Weitz H."/>
            <person name="Taylor A."/>
            <person name="Grigoriev I.V."/>
            <person name="Nagy L.G."/>
            <person name="Martin F."/>
            <person name="Kauserud H."/>
        </authorList>
    </citation>
    <scope>NUCLEOTIDE SEQUENCE</scope>
    <source>
        <strain evidence="1">CBHHK067</strain>
    </source>
</reference>
<dbReference type="EMBL" id="JARKIE010000529">
    <property type="protein sequence ID" value="KAJ7629854.1"/>
    <property type="molecule type" value="Genomic_DNA"/>
</dbReference>
<dbReference type="Proteomes" id="UP001221757">
    <property type="component" value="Unassembled WGS sequence"/>
</dbReference>
<keyword evidence="2" id="KW-1185">Reference proteome</keyword>
<evidence type="ECO:0000313" key="1">
    <source>
        <dbReference type="EMBL" id="KAJ7629854.1"/>
    </source>
</evidence>
<name>A0AAD7BT25_MYCRO</name>
<proteinExistence type="predicted"/>